<dbReference type="RefSeq" id="WP_014659644.1">
    <property type="nucleotide sequence ID" value="NC_017735.1"/>
</dbReference>
<gene>
    <name evidence="1" type="ordered locus">HCD_05770</name>
</gene>
<dbReference type="Proteomes" id="UP000005013">
    <property type="component" value="Chromosome"/>
</dbReference>
<sequence length="155" mass="18193">MKQNIFSLLVQKKSYNLKKLETLSKLKRLKVFLPLSLQENLVFIVVKNNKLLFAFKELWACKEFNQQFVKEISHFLATQGHAYGFSGLGLLEIQAYVPKDLLEKADFYAPIKKQAQFYYPSALGVFHNPIKDTHLYECFEKVRSLIGYQRSFFEK</sequence>
<dbReference type="EMBL" id="CP003481">
    <property type="protein sequence ID" value="AFI06156.1"/>
    <property type="molecule type" value="Genomic_DNA"/>
</dbReference>
<proteinExistence type="predicted"/>
<reference evidence="1 2" key="1">
    <citation type="journal article" date="2013" name="PLoS ONE">
        <title>Sequence Divergence and Conservation in Genomes ofHelicobacter cetorum Strains from a Dolphin and a Whale.</title>
        <authorList>
            <person name="Kersulyte D."/>
            <person name="Rossi M."/>
            <person name="Berg D.E."/>
        </authorList>
    </citation>
    <scope>NUCLEOTIDE SEQUENCE [LARGE SCALE GENOMIC DNA]</scope>
    <source>
        <strain evidence="1 2">MIT 99-5656</strain>
    </source>
</reference>
<organism evidence="1 2">
    <name type="scientific">Helicobacter cetorum (strain ATCC BAA-540 / CCUG 52418 / MIT 99-5656)</name>
    <dbReference type="NCBI Taxonomy" id="1163745"/>
    <lineage>
        <taxon>Bacteria</taxon>
        <taxon>Pseudomonadati</taxon>
        <taxon>Campylobacterota</taxon>
        <taxon>Epsilonproteobacteria</taxon>
        <taxon>Campylobacterales</taxon>
        <taxon>Helicobacteraceae</taxon>
        <taxon>Helicobacter</taxon>
    </lineage>
</organism>
<dbReference type="OrthoDB" id="5323256at2"/>
<accession>I0ET87</accession>
<dbReference type="STRING" id="1163745.HCD_05770"/>
<dbReference type="HOGENOM" id="CLU_1693081_0_0_7"/>
<name>I0ET87_HELCM</name>
<evidence type="ECO:0000313" key="2">
    <source>
        <dbReference type="Proteomes" id="UP000005013"/>
    </source>
</evidence>
<protein>
    <submittedName>
        <fullName evidence="1">Uncharacterized protein</fullName>
    </submittedName>
</protein>
<dbReference type="PATRIC" id="fig|1163745.3.peg.1220"/>
<dbReference type="AlphaFoldDB" id="I0ET87"/>
<dbReference type="KEGG" id="hcm:HCD_05770"/>
<keyword evidence="2" id="KW-1185">Reference proteome</keyword>
<evidence type="ECO:0000313" key="1">
    <source>
        <dbReference type="EMBL" id="AFI06156.1"/>
    </source>
</evidence>